<dbReference type="InterPro" id="IPR051091">
    <property type="entry name" value="O-Glucosyltr/Glycosyltrsf_90"/>
</dbReference>
<dbReference type="Proteomes" id="UP000887540">
    <property type="component" value="Unplaced"/>
</dbReference>
<proteinExistence type="predicted"/>
<dbReference type="SMART" id="SM00672">
    <property type="entry name" value="CAP10"/>
    <property type="match status" value="1"/>
</dbReference>
<protein>
    <submittedName>
        <fullName evidence="5">Glycosyl transferase CAP10 domain-containing protein</fullName>
    </submittedName>
</protein>
<reference evidence="5" key="1">
    <citation type="submission" date="2022-11" db="UniProtKB">
        <authorList>
            <consortium name="WormBaseParasite"/>
        </authorList>
    </citation>
    <scope>IDENTIFICATION</scope>
</reference>
<evidence type="ECO:0000256" key="1">
    <source>
        <dbReference type="ARBA" id="ARBA00004319"/>
    </source>
</evidence>
<comment type="function">
    <text evidence="2">Protein O-glucosyltransferase. Catalyzes the reaction that attaches glucose through an O-glycosidic linkage to a conserved serine residue found in the consensus sequence C-X-S-X-[PA]-C in epidermal growth factor-like repeats. Regulates Notch signaling by glucosylating Notch in the ER, glucosylation is required for the correct folding and cleavage of Notch.</text>
</comment>
<dbReference type="Pfam" id="PF05686">
    <property type="entry name" value="Glyco_transf_90"/>
    <property type="match status" value="1"/>
</dbReference>
<dbReference type="WBParaSite" id="ACRNAN_scaffold2376.g25657.t1">
    <property type="protein sequence ID" value="ACRNAN_scaffold2376.g25657.t1"/>
    <property type="gene ID" value="ACRNAN_scaffold2376.g25657"/>
</dbReference>
<feature type="domain" description="Glycosyl transferase CAP10" evidence="3">
    <location>
        <begin position="94"/>
        <end position="333"/>
    </location>
</feature>
<evidence type="ECO:0000313" key="5">
    <source>
        <dbReference type="WBParaSite" id="ACRNAN_scaffold2376.g25657.t1"/>
    </source>
</evidence>
<dbReference type="PANTHER" id="PTHR12203:SF122">
    <property type="entry name" value="GLYCOSYL TRANSFERASE CAP10 DOMAIN-CONTAINING PROTEIN"/>
    <property type="match status" value="1"/>
</dbReference>
<dbReference type="AlphaFoldDB" id="A0A914DFE2"/>
<dbReference type="GO" id="GO:0046527">
    <property type="term" value="F:glucosyltransferase activity"/>
    <property type="evidence" value="ECO:0007669"/>
    <property type="project" value="TreeGrafter"/>
</dbReference>
<name>A0A914DFE2_9BILA</name>
<evidence type="ECO:0000259" key="3">
    <source>
        <dbReference type="SMART" id="SM00672"/>
    </source>
</evidence>
<comment type="subcellular location">
    <subcellularLocation>
        <location evidence="1">Endoplasmic reticulum lumen</location>
    </subcellularLocation>
</comment>
<accession>A0A914DFE2</accession>
<keyword evidence="4" id="KW-1185">Reference proteome</keyword>
<dbReference type="PANTHER" id="PTHR12203">
    <property type="entry name" value="KDEL LYS-ASP-GLU-LEU CONTAINING - RELATED"/>
    <property type="match status" value="1"/>
</dbReference>
<evidence type="ECO:0000313" key="4">
    <source>
        <dbReference type="Proteomes" id="UP000887540"/>
    </source>
</evidence>
<organism evidence="4 5">
    <name type="scientific">Acrobeloides nanus</name>
    <dbReference type="NCBI Taxonomy" id="290746"/>
    <lineage>
        <taxon>Eukaryota</taxon>
        <taxon>Metazoa</taxon>
        <taxon>Ecdysozoa</taxon>
        <taxon>Nematoda</taxon>
        <taxon>Chromadorea</taxon>
        <taxon>Rhabditida</taxon>
        <taxon>Tylenchina</taxon>
        <taxon>Cephalobomorpha</taxon>
        <taxon>Cephaloboidea</taxon>
        <taxon>Cephalobidae</taxon>
        <taxon>Acrobeloides</taxon>
    </lineage>
</organism>
<evidence type="ECO:0000256" key="2">
    <source>
        <dbReference type="ARBA" id="ARBA00045690"/>
    </source>
</evidence>
<dbReference type="GO" id="GO:0005788">
    <property type="term" value="C:endoplasmic reticulum lumen"/>
    <property type="evidence" value="ECO:0007669"/>
    <property type="project" value="UniProtKB-SubCell"/>
</dbReference>
<sequence length="366" mass="42991">MVSLDEWMKDYNCSDSLDDYPQLSLDLSQWKTIDFEKVIQKVEENWGHERNRFSTALCHYKIVDNEIYRKCYGEYTGFKMFVDSVMTSLARKMVLPDMEFIHNLGDWPLQKKTEENGVPIVSWCGSKSTMDIVLPTYELMESVLKSMETIMLEMHTASGKTHVPWEEKLNKAVFRGRDSNELRLKIAKLAISRPDLINGGITRYFFFDKEKNPATVEHLSFHDFFKHRYVLSVDGTVSAYRFAFLLAGDSVILKSESDYYEHFYTQLKENFHFLPFNGNNLVKVLEKVKTEDFRHIIKNAQQFVQENLQPFNLYCYHAKFLKEYAKKLINTSKNVTNMEKVEKFDSNRQENCNCPSDKNSRVHAEL</sequence>
<dbReference type="InterPro" id="IPR006598">
    <property type="entry name" value="CAP10"/>
</dbReference>